<name>A0ABP7EKD4_9ACTN</name>
<feature type="binding site" evidence="1">
    <location>
        <position position="34"/>
    </location>
    <ligand>
        <name>Zn(2+)</name>
        <dbReference type="ChEBI" id="CHEBI:29105"/>
    </ligand>
</feature>
<comment type="function">
    <text evidence="1">Binds to RNA polymerase (RNAP), stimulating transcription from principal, but not alternative sigma factor promoters.</text>
</comment>
<feature type="binding site" evidence="1">
    <location>
        <position position="56"/>
    </location>
    <ligand>
        <name>Zn(2+)</name>
        <dbReference type="ChEBI" id="CHEBI:29105"/>
    </ligand>
</feature>
<proteinExistence type="inferred from homology"/>
<sequence length="127" mass="13968">MRSHTMNATGLGSKSFENDRDVTLSPRLEIGFDCPAPHHFSVTFAVEASLPLSWDCPTCWAPGVRTDGARATAQPAKPTRTHWDMLRERRSLAELEAILAERLALMKAGVIGPGIYESIPPRKRKAA</sequence>
<comment type="subunit">
    <text evidence="1">Forms a complex with the RNAP catalytic core and with free principal sigma factors.</text>
</comment>
<dbReference type="HAMAP" id="MF_01483">
    <property type="entry name" value="RbpA"/>
    <property type="match status" value="1"/>
</dbReference>
<protein>
    <recommendedName>
        <fullName evidence="1">RNA polymerase-binding protein RbpA</fullName>
    </recommendedName>
</protein>
<accession>A0ABP7EKD4</accession>
<organism evidence="2 3">
    <name type="scientific">Microlunatus aurantiacus</name>
    <dbReference type="NCBI Taxonomy" id="446786"/>
    <lineage>
        <taxon>Bacteria</taxon>
        <taxon>Bacillati</taxon>
        <taxon>Actinomycetota</taxon>
        <taxon>Actinomycetes</taxon>
        <taxon>Propionibacteriales</taxon>
        <taxon>Propionibacteriaceae</taxon>
        <taxon>Microlunatus</taxon>
    </lineage>
</organism>
<dbReference type="Proteomes" id="UP001500051">
    <property type="component" value="Unassembled WGS sequence"/>
</dbReference>
<keyword evidence="1" id="KW-0805">Transcription regulation</keyword>
<dbReference type="InterPro" id="IPR038638">
    <property type="entry name" value="RbpA_sf"/>
</dbReference>
<feature type="binding site" evidence="1">
    <location>
        <position position="59"/>
    </location>
    <ligand>
        <name>Zn(2+)</name>
        <dbReference type="ChEBI" id="CHEBI:29105"/>
    </ligand>
</feature>
<dbReference type="RefSeq" id="WP_344814638.1">
    <property type="nucleotide sequence ID" value="NZ_BAAAYX010000030.1"/>
</dbReference>
<evidence type="ECO:0000313" key="3">
    <source>
        <dbReference type="Proteomes" id="UP001500051"/>
    </source>
</evidence>
<evidence type="ECO:0000256" key="1">
    <source>
        <dbReference type="HAMAP-Rule" id="MF_01483"/>
    </source>
</evidence>
<keyword evidence="1" id="KW-0479">Metal-binding</keyword>
<keyword evidence="3" id="KW-1185">Reference proteome</keyword>
<gene>
    <name evidence="1" type="primary">rbpA</name>
    <name evidence="2" type="ORF">GCM10022204_44240</name>
</gene>
<feature type="binding site" evidence="1">
    <location>
        <position position="38"/>
    </location>
    <ligand>
        <name>Zn(2+)</name>
        <dbReference type="ChEBI" id="CHEBI:29105"/>
    </ligand>
</feature>
<evidence type="ECO:0000313" key="2">
    <source>
        <dbReference type="EMBL" id="GAA3719230.1"/>
    </source>
</evidence>
<dbReference type="Pfam" id="PF13397">
    <property type="entry name" value="RbpA"/>
    <property type="match status" value="1"/>
</dbReference>
<dbReference type="EMBL" id="BAAAYX010000030">
    <property type="protein sequence ID" value="GAA3719230.1"/>
    <property type="molecule type" value="Genomic_DNA"/>
</dbReference>
<dbReference type="Gene3D" id="2.20.28.270">
    <property type="entry name" value="RNA polymerase-binding protein A"/>
    <property type="match status" value="1"/>
</dbReference>
<dbReference type="InterPro" id="IPR025182">
    <property type="entry name" value="RNApol-bd_RbpA"/>
</dbReference>
<comment type="cofactor">
    <cofactor evidence="1">
        <name>Zn(2+)</name>
        <dbReference type="ChEBI" id="CHEBI:29105"/>
    </cofactor>
    <text evidence="1">Bind 1 Zn(2+) per subunit.</text>
</comment>
<keyword evidence="1" id="KW-0804">Transcription</keyword>
<comment type="caution">
    <text evidence="2">The sequence shown here is derived from an EMBL/GenBank/DDBJ whole genome shotgun (WGS) entry which is preliminary data.</text>
</comment>
<reference evidence="3" key="1">
    <citation type="journal article" date="2019" name="Int. J. Syst. Evol. Microbiol.">
        <title>The Global Catalogue of Microorganisms (GCM) 10K type strain sequencing project: providing services to taxonomists for standard genome sequencing and annotation.</title>
        <authorList>
            <consortium name="The Broad Institute Genomics Platform"/>
            <consortium name="The Broad Institute Genome Sequencing Center for Infectious Disease"/>
            <person name="Wu L."/>
            <person name="Ma J."/>
        </authorList>
    </citation>
    <scope>NUCLEOTIDE SEQUENCE [LARGE SCALE GENOMIC DNA]</scope>
    <source>
        <strain evidence="3">JCM 16548</strain>
    </source>
</reference>
<comment type="similarity">
    <text evidence="1">Belongs to the RNA polymerase-binding protein RbpA family.</text>
</comment>
<keyword evidence="1" id="KW-0862">Zinc</keyword>